<evidence type="ECO:0000313" key="5">
    <source>
        <dbReference type="EMBL" id="RKN60369.1"/>
    </source>
</evidence>
<organism evidence="5 6">
    <name type="scientific">Streptomyces klenkii</name>
    <dbReference type="NCBI Taxonomy" id="1420899"/>
    <lineage>
        <taxon>Bacteria</taxon>
        <taxon>Bacillati</taxon>
        <taxon>Actinomycetota</taxon>
        <taxon>Actinomycetes</taxon>
        <taxon>Kitasatosporales</taxon>
        <taxon>Streptomycetaceae</taxon>
        <taxon>Streptomyces</taxon>
    </lineage>
</organism>
<keyword evidence="6" id="KW-1185">Reference proteome</keyword>
<evidence type="ECO:0000256" key="1">
    <source>
        <dbReference type="ARBA" id="ARBA00001957"/>
    </source>
</evidence>
<dbReference type="InterPro" id="IPR010060">
    <property type="entry name" value="NRPS_synth"/>
</dbReference>
<dbReference type="InterPro" id="IPR023213">
    <property type="entry name" value="CAT-like_dom_sf"/>
</dbReference>
<feature type="domain" description="Carrier" evidence="4">
    <location>
        <begin position="5"/>
        <end position="79"/>
    </location>
</feature>
<reference evidence="5 6" key="1">
    <citation type="journal article" date="2015" name="Antonie Van Leeuwenhoek">
        <title>Streptomyces klenkii sp. nov., isolated from deep marine sediment.</title>
        <authorList>
            <person name="Veyisoglu A."/>
            <person name="Sahin N."/>
        </authorList>
    </citation>
    <scope>NUCLEOTIDE SEQUENCE [LARGE SCALE GENOMIC DNA]</scope>
    <source>
        <strain evidence="5 6">KCTC 29202</strain>
    </source>
</reference>
<dbReference type="InterPro" id="IPR036736">
    <property type="entry name" value="ACP-like_sf"/>
</dbReference>
<dbReference type="EMBL" id="RBAM01000031">
    <property type="protein sequence ID" value="RKN60369.1"/>
    <property type="molecule type" value="Genomic_DNA"/>
</dbReference>
<dbReference type="InterPro" id="IPR006162">
    <property type="entry name" value="Ppantetheine_attach_site"/>
</dbReference>
<comment type="cofactor">
    <cofactor evidence="1">
        <name>pantetheine 4'-phosphate</name>
        <dbReference type="ChEBI" id="CHEBI:47942"/>
    </cofactor>
</comment>
<protein>
    <submittedName>
        <fullName evidence="5">Peptide synthetase</fullName>
    </submittedName>
</protein>
<dbReference type="Gene3D" id="3.30.559.10">
    <property type="entry name" value="Chloramphenicol acetyltransferase-like domain"/>
    <property type="match status" value="1"/>
</dbReference>
<dbReference type="PROSITE" id="PS50075">
    <property type="entry name" value="CARRIER"/>
    <property type="match status" value="1"/>
</dbReference>
<dbReference type="Pfam" id="PF00668">
    <property type="entry name" value="Condensation"/>
    <property type="match status" value="1"/>
</dbReference>
<dbReference type="Gene3D" id="1.10.1200.10">
    <property type="entry name" value="ACP-like"/>
    <property type="match status" value="1"/>
</dbReference>
<gene>
    <name evidence="5" type="ORF">D7231_33305</name>
</gene>
<dbReference type="PANTHER" id="PTHR45398:SF1">
    <property type="entry name" value="ENZYME, PUTATIVE (JCVI)-RELATED"/>
    <property type="match status" value="1"/>
</dbReference>
<accession>A0A3B0AID2</accession>
<dbReference type="InterPro" id="IPR009081">
    <property type="entry name" value="PP-bd_ACP"/>
</dbReference>
<dbReference type="InterPro" id="IPR001242">
    <property type="entry name" value="Condensation_dom"/>
</dbReference>
<dbReference type="Pfam" id="PF00550">
    <property type="entry name" value="PP-binding"/>
    <property type="match status" value="1"/>
</dbReference>
<dbReference type="PROSITE" id="PS00012">
    <property type="entry name" value="PHOSPHOPANTETHEINE"/>
    <property type="match status" value="1"/>
</dbReference>
<dbReference type="Gene3D" id="3.30.559.30">
    <property type="entry name" value="Nonribosomal peptide synthetase, condensation domain"/>
    <property type="match status" value="1"/>
</dbReference>
<proteinExistence type="predicted"/>
<dbReference type="SUPFAM" id="SSF52777">
    <property type="entry name" value="CoA-dependent acyltransferases"/>
    <property type="match status" value="2"/>
</dbReference>
<keyword evidence="3" id="KW-0597">Phosphoprotein</keyword>
<dbReference type="PANTHER" id="PTHR45398">
    <property type="match status" value="1"/>
</dbReference>
<dbReference type="GO" id="GO:0008610">
    <property type="term" value="P:lipid biosynthetic process"/>
    <property type="evidence" value="ECO:0007669"/>
    <property type="project" value="UniProtKB-ARBA"/>
</dbReference>
<dbReference type="OrthoDB" id="2472181at2"/>
<dbReference type="AlphaFoldDB" id="A0A3B0AID2"/>
<dbReference type="SUPFAM" id="SSF47336">
    <property type="entry name" value="ACP-like"/>
    <property type="match status" value="1"/>
</dbReference>
<dbReference type="Proteomes" id="UP000270343">
    <property type="component" value="Unassembled WGS sequence"/>
</dbReference>
<evidence type="ECO:0000259" key="4">
    <source>
        <dbReference type="PROSITE" id="PS50075"/>
    </source>
</evidence>
<evidence type="ECO:0000313" key="6">
    <source>
        <dbReference type="Proteomes" id="UP000270343"/>
    </source>
</evidence>
<sequence>MIVATPLTPREAILCGLLADLFGVPRVSPGDSFVRLGGDSIIAVQLVGAARKAGLRIGVRDVLTQPDVAALAAVSTAATTTGADPGDGDGAGPLPPTPIMHWLRERGGPADHYHQYVVVRTPAGLTHDRALTMIQALLDRHDALRLRRTAPGGALTDHLVIQPAGAVRAGSALTRVSTEGLGPSDTARLVRREVEAARDRLSLGDGTVLQAVWFDAGRDRPGRLAVVINHMVVDGVSWRVLTGDLATAWEAVSAGRPPRLDPVPTSFRRWAGLLAAEASALRRAAELPHWAGTLRPGTLRLADRPLDPGQDLEERAGHHAVTLPADITGPLLTQAPERLNADVNEILLTGLALALAEHRHHHAPGGASGVLVDLEGHGREELFEDADVSRTVGWFTTIFPVRLDLGRFDAHDVRAGGPTVGAALARVKEHLRGIPDKGIGYGLLRHLHPAAGPAPAGPDAAEIGFNYLGRFTGDRDRDWHILPEYGARLDSVTPGMPMAHVVEIGAITLDSPDGTVLRADWTWAAGAIGEAVVHGLAESWFRMLTALVTRARRPDAGGPTPSDVALSSIGQDEIDDLEAALEAF</sequence>
<keyword evidence="2" id="KW-0596">Phosphopantetheine</keyword>
<dbReference type="NCBIfam" id="TIGR01720">
    <property type="entry name" value="NRPS-para261"/>
    <property type="match status" value="1"/>
</dbReference>
<evidence type="ECO:0000256" key="3">
    <source>
        <dbReference type="ARBA" id="ARBA00022553"/>
    </source>
</evidence>
<evidence type="ECO:0000256" key="2">
    <source>
        <dbReference type="ARBA" id="ARBA00022450"/>
    </source>
</evidence>
<dbReference type="GO" id="GO:0003824">
    <property type="term" value="F:catalytic activity"/>
    <property type="evidence" value="ECO:0007669"/>
    <property type="project" value="InterPro"/>
</dbReference>
<comment type="caution">
    <text evidence="5">The sequence shown here is derived from an EMBL/GenBank/DDBJ whole genome shotgun (WGS) entry which is preliminary data.</text>
</comment>
<name>A0A3B0AID2_9ACTN</name>